<name>A0A1G8GQR4_BACOV</name>
<dbReference type="AlphaFoldDB" id="A0A1G8GQR4"/>
<dbReference type="InterPro" id="IPR018247">
    <property type="entry name" value="EF_Hand_1_Ca_BS"/>
</dbReference>
<dbReference type="SUPFAM" id="SSF49464">
    <property type="entry name" value="Carboxypeptidase regulatory domain-like"/>
    <property type="match status" value="1"/>
</dbReference>
<evidence type="ECO:0000313" key="9">
    <source>
        <dbReference type="EMBL" id="SDH96611.1"/>
    </source>
</evidence>
<evidence type="ECO:0000256" key="5">
    <source>
        <dbReference type="ARBA" id="ARBA00023136"/>
    </source>
</evidence>
<organism evidence="9 10">
    <name type="scientific">Bacteroides ovatus</name>
    <dbReference type="NCBI Taxonomy" id="28116"/>
    <lineage>
        <taxon>Bacteria</taxon>
        <taxon>Pseudomonadati</taxon>
        <taxon>Bacteroidota</taxon>
        <taxon>Bacteroidia</taxon>
        <taxon>Bacteroidales</taxon>
        <taxon>Bacteroidaceae</taxon>
        <taxon>Bacteroides</taxon>
    </lineage>
</organism>
<dbReference type="FunFam" id="2.170.130.10:FF:000003">
    <property type="entry name" value="SusC/RagA family TonB-linked outer membrane protein"/>
    <property type="match status" value="1"/>
</dbReference>
<gene>
    <name evidence="9" type="ORF">SAMN05192582_101943</name>
</gene>
<dbReference type="InterPro" id="IPR012910">
    <property type="entry name" value="Plug_dom"/>
</dbReference>
<evidence type="ECO:0000256" key="1">
    <source>
        <dbReference type="ARBA" id="ARBA00004571"/>
    </source>
</evidence>
<proteinExistence type="inferred from homology"/>
<evidence type="ECO:0000259" key="8">
    <source>
        <dbReference type="Pfam" id="PF07715"/>
    </source>
</evidence>
<evidence type="ECO:0000313" key="10">
    <source>
        <dbReference type="Proteomes" id="UP000181870"/>
    </source>
</evidence>
<evidence type="ECO:0000256" key="7">
    <source>
        <dbReference type="PROSITE-ProRule" id="PRU01360"/>
    </source>
</evidence>
<dbReference type="InterPro" id="IPR037066">
    <property type="entry name" value="Plug_dom_sf"/>
</dbReference>
<reference evidence="9 10" key="1">
    <citation type="submission" date="2016-10" db="EMBL/GenBank/DDBJ databases">
        <authorList>
            <person name="de Groot N.N."/>
        </authorList>
    </citation>
    <scope>NUCLEOTIDE SEQUENCE [LARGE SCALE GENOMIC DNA]</scope>
    <source>
        <strain evidence="9 10">NLAE-zl-C57</strain>
    </source>
</reference>
<dbReference type="EMBL" id="FNDO01000019">
    <property type="protein sequence ID" value="SDH96611.1"/>
    <property type="molecule type" value="Genomic_DNA"/>
</dbReference>
<dbReference type="InterPro" id="IPR023997">
    <property type="entry name" value="TonB-dep_OMP_SusC/RagA_CS"/>
</dbReference>
<dbReference type="Pfam" id="PF13715">
    <property type="entry name" value="CarbopepD_reg_2"/>
    <property type="match status" value="1"/>
</dbReference>
<dbReference type="PROSITE" id="PS52016">
    <property type="entry name" value="TONB_DEPENDENT_REC_3"/>
    <property type="match status" value="1"/>
</dbReference>
<evidence type="ECO:0000256" key="6">
    <source>
        <dbReference type="ARBA" id="ARBA00023237"/>
    </source>
</evidence>
<comment type="subcellular location">
    <subcellularLocation>
        <location evidence="1 7">Cell outer membrane</location>
        <topology evidence="1 7">Multi-pass membrane protein</topology>
    </subcellularLocation>
</comment>
<dbReference type="NCBIfam" id="TIGR04057">
    <property type="entry name" value="SusC_RagA_signa"/>
    <property type="match status" value="1"/>
</dbReference>
<keyword evidence="3 7" id="KW-1134">Transmembrane beta strand</keyword>
<accession>A0A1G8GQR4</accession>
<evidence type="ECO:0000256" key="3">
    <source>
        <dbReference type="ARBA" id="ARBA00022452"/>
    </source>
</evidence>
<dbReference type="Proteomes" id="UP000181870">
    <property type="component" value="Unassembled WGS sequence"/>
</dbReference>
<dbReference type="Pfam" id="PF07715">
    <property type="entry name" value="Plug"/>
    <property type="match status" value="1"/>
</dbReference>
<dbReference type="InterPro" id="IPR008969">
    <property type="entry name" value="CarboxyPept-like_regulatory"/>
</dbReference>
<feature type="domain" description="TonB-dependent receptor plug" evidence="8">
    <location>
        <begin position="137"/>
        <end position="242"/>
    </location>
</feature>
<keyword evidence="6 7" id="KW-0998">Cell outer membrane</keyword>
<keyword evidence="5 7" id="KW-0472">Membrane</keyword>
<evidence type="ECO:0000256" key="4">
    <source>
        <dbReference type="ARBA" id="ARBA00022692"/>
    </source>
</evidence>
<dbReference type="Gene3D" id="2.170.130.10">
    <property type="entry name" value="TonB-dependent receptor, plug domain"/>
    <property type="match status" value="1"/>
</dbReference>
<dbReference type="InterPro" id="IPR039426">
    <property type="entry name" value="TonB-dep_rcpt-like"/>
</dbReference>
<dbReference type="SUPFAM" id="SSF56935">
    <property type="entry name" value="Porins"/>
    <property type="match status" value="1"/>
</dbReference>
<evidence type="ECO:0000256" key="2">
    <source>
        <dbReference type="ARBA" id="ARBA00022448"/>
    </source>
</evidence>
<keyword evidence="4 7" id="KW-0812">Transmembrane</keyword>
<comment type="similarity">
    <text evidence="7">Belongs to the TonB-dependent receptor family.</text>
</comment>
<sequence length="1058" mass="118219">MNNKYMLKWYSFKKASQYLLFLGLVAGFTQVEELRAAPTVQSVSQQTITVKGTVLDNNGEPIIGANIMISGGTKGTITDIDGNFTLAVPVGTKLKVSFVGYVTEIVTVKGSKLQVVLQDDSNLLEEVQIVAYGAQKKVTVTGAVSGINGTDLLKSPVSSVSNVLAGQMTGITTVQYSGEPGQDAAKIFVRGQGTWNNSDPLIQVDGVERSFSEIDPNEIESITVLKDASATAVFGVRGANGVVLITTKRGQEGKAKISFSTSASVLMPTTMAKRANSYQYADFYNRMKKNDDPNAGLVFSEEIMQKFKDHSDPIRFPDVDWVDYCLNKATLQSQHNINITGGTSNIRYFISAGAYTQSGMFKQFDMPYDLTFQYKRFNYRSNLDIDVTKTTTVSFNISGSVDNQNRPFTGGDSSGIISSLYKSTPFSSPGFVNGKLVYTATDYGDLTLPHVGTSGMDYVRRGYQTNSNTKLSADLILNQKLDMVTKGLSFKLKGSYNSNFAVRTDGEREIATYTPWVLADGTLDYRKTGEDGRMKITQSKSGKGRNWYMEAGLNYDHTFGKHHVGALVLYNQSKSYYPSTYSDIPSGYVGLVGRVTYDWNTRYMAEFNVGHNGSENFAPGKRFGTFPAGSIGWVISEENFWQSIKPYINYMKFRVSMGLVGNDKVGGDRFMYTSDPYTVDSNNLVGGGKYGHAYNFGISNPTSLWGAFEAAKHNSDVTWEKAFKQNYGVDFTILNERLNVSVDYYKEKRRDILLRDYTAPGILGFVTPMANMGSVDSWGWELSLKWNDRVGDNFRYYVGFNISNNENKVIEKKEAPLNSDFQYEKGHRIGARKLYQFWRYYDEGTPALYEKTFGTPFPDHGVNLQPGDCVYVDLDKNGVIDANDMTRELGFTDDPKYVAGLNMGFSWKNFDVSLQWTGAWNVSRMVGEGFRMPFKSNQDDITGGLLLYQYENTWTKENPSQDAAYPRATWTNKLNNYADSQLFEANSSYLRLKTLQVAYNFHFPFMKKLKMNMCQLTFSGYNLLTITDFKWGDPESRVSGAPTYPLSKTYSLSLKVGF</sequence>
<dbReference type="FunFam" id="2.60.40.1120:FF:000003">
    <property type="entry name" value="Outer membrane protein Omp121"/>
    <property type="match status" value="1"/>
</dbReference>
<dbReference type="InterPro" id="IPR023996">
    <property type="entry name" value="TonB-dep_OMP_SusC/RagA"/>
</dbReference>
<dbReference type="InterPro" id="IPR036942">
    <property type="entry name" value="Beta-barrel_TonB_sf"/>
</dbReference>
<dbReference type="Gene3D" id="2.40.170.20">
    <property type="entry name" value="TonB-dependent receptor, beta-barrel domain"/>
    <property type="match status" value="1"/>
</dbReference>
<keyword evidence="2 7" id="KW-0813">Transport</keyword>
<dbReference type="PROSITE" id="PS00018">
    <property type="entry name" value="EF_HAND_1"/>
    <property type="match status" value="1"/>
</dbReference>
<dbReference type="NCBIfam" id="TIGR04056">
    <property type="entry name" value="OMP_RagA_SusC"/>
    <property type="match status" value="1"/>
</dbReference>
<protein>
    <submittedName>
        <fullName evidence="9">TonB-linked outer membrane protein, SusC/RagA family</fullName>
    </submittedName>
</protein>
<dbReference type="GO" id="GO:0009279">
    <property type="term" value="C:cell outer membrane"/>
    <property type="evidence" value="ECO:0007669"/>
    <property type="project" value="UniProtKB-SubCell"/>
</dbReference>
<dbReference type="Gene3D" id="2.60.40.1120">
    <property type="entry name" value="Carboxypeptidase-like, regulatory domain"/>
    <property type="match status" value="1"/>
</dbReference>